<organism evidence="2">
    <name type="scientific">Gongylonema pulchrum</name>
    <dbReference type="NCBI Taxonomy" id="637853"/>
    <lineage>
        <taxon>Eukaryota</taxon>
        <taxon>Metazoa</taxon>
        <taxon>Ecdysozoa</taxon>
        <taxon>Nematoda</taxon>
        <taxon>Chromadorea</taxon>
        <taxon>Rhabditida</taxon>
        <taxon>Spirurina</taxon>
        <taxon>Spiruromorpha</taxon>
        <taxon>Spiruroidea</taxon>
        <taxon>Gongylonematidae</taxon>
        <taxon>Gongylonema</taxon>
    </lineage>
</organism>
<proteinExistence type="predicted"/>
<reference evidence="2" key="1">
    <citation type="submission" date="2016-06" db="UniProtKB">
        <authorList>
            <consortium name="WormBaseParasite"/>
        </authorList>
    </citation>
    <scope>IDENTIFICATION</scope>
</reference>
<dbReference type="AlphaFoldDB" id="A0A183ES36"/>
<evidence type="ECO:0000313" key="2">
    <source>
        <dbReference type="WBParaSite" id="GPUH_0002380701-mRNA-1"/>
    </source>
</evidence>
<dbReference type="WBParaSite" id="GPUH_0002380701-mRNA-1">
    <property type="protein sequence ID" value="GPUH_0002380701-mRNA-1"/>
    <property type="gene ID" value="GPUH_0002380701"/>
</dbReference>
<feature type="domain" description="Ground-like" evidence="1">
    <location>
        <begin position="91"/>
        <end position="134"/>
    </location>
</feature>
<dbReference type="Pfam" id="PF04155">
    <property type="entry name" value="Ground-like"/>
    <property type="match status" value="2"/>
</dbReference>
<accession>A0A183ES36</accession>
<name>A0A183ES36_9BILA</name>
<feature type="domain" description="Ground-like" evidence="1">
    <location>
        <begin position="39"/>
        <end position="89"/>
    </location>
</feature>
<protein>
    <submittedName>
        <fullName evidence="2">Ground-like domain-containing protein</fullName>
    </submittedName>
</protein>
<dbReference type="InterPro" id="IPR007284">
    <property type="entry name" value="Ground-like_dom"/>
</dbReference>
<sequence length="138" mass="15310">LQADKDLVEIYKKIKKIRNQGKAVQHAVRTSNPDVQPADPKCISVIMREAIIENIDPSPATAKRKIQKAVSERIDGNIDTICSTGSFSYLIQKAVSERIDGNIDTICSTGSFSYLVNTDLYCEIETADITCLVFRQTT</sequence>
<evidence type="ECO:0000259" key="1">
    <source>
        <dbReference type="Pfam" id="PF04155"/>
    </source>
</evidence>